<accession>A0ABR3UNT0</accession>
<reference evidence="1 2" key="1">
    <citation type="submission" date="2024-09" db="EMBL/GenBank/DDBJ databases">
        <title>T2T genomes of carrot and Alternaria dauci and their utility for understanding host-pathogen interaction during carrot leaf blight disease.</title>
        <authorList>
            <person name="Liu W."/>
            <person name="Xu S."/>
            <person name="Ou C."/>
            <person name="Liu X."/>
            <person name="Zhuang F."/>
            <person name="Deng X.W."/>
        </authorList>
    </citation>
    <scope>NUCLEOTIDE SEQUENCE [LARGE SCALE GENOMIC DNA]</scope>
    <source>
        <strain evidence="1 2">A2016</strain>
    </source>
</reference>
<dbReference type="RefSeq" id="XP_069308289.1">
    <property type="nucleotide sequence ID" value="XM_069450501.1"/>
</dbReference>
<proteinExistence type="predicted"/>
<name>A0ABR3UNT0_9PLEO</name>
<dbReference type="GeneID" id="96084633"/>
<comment type="caution">
    <text evidence="1">The sequence shown here is derived from an EMBL/GenBank/DDBJ whole genome shotgun (WGS) entry which is preliminary data.</text>
</comment>
<organism evidence="1 2">
    <name type="scientific">Alternaria dauci</name>
    <dbReference type="NCBI Taxonomy" id="48095"/>
    <lineage>
        <taxon>Eukaryota</taxon>
        <taxon>Fungi</taxon>
        <taxon>Dikarya</taxon>
        <taxon>Ascomycota</taxon>
        <taxon>Pezizomycotina</taxon>
        <taxon>Dothideomycetes</taxon>
        <taxon>Pleosporomycetidae</taxon>
        <taxon>Pleosporales</taxon>
        <taxon>Pleosporineae</taxon>
        <taxon>Pleosporaceae</taxon>
        <taxon>Alternaria</taxon>
        <taxon>Alternaria sect. Porri</taxon>
    </lineage>
</organism>
<sequence>MKRVRSEPLPDILASPSASVASGTSIPSYAPGFCSFKLQLFQQCLHTPSEGWHNQMLGMLYSVQDQNRATVVTYPEGTGRIDGRAVRLGGMGGLKVAYNPEDRQAYFQFEPKGGFWSTLTRNTPDAVGICDWKPWTRDETGCDENHQNDHPRLSDMTCGFFC</sequence>
<gene>
    <name evidence="1" type="ORF">ACET3X_004311</name>
</gene>
<dbReference type="EMBL" id="JBHGVX010000003">
    <property type="protein sequence ID" value="KAL1797705.1"/>
    <property type="molecule type" value="Genomic_DNA"/>
</dbReference>
<dbReference type="Proteomes" id="UP001578633">
    <property type="component" value="Chromosome 3"/>
</dbReference>
<evidence type="ECO:0000313" key="2">
    <source>
        <dbReference type="Proteomes" id="UP001578633"/>
    </source>
</evidence>
<evidence type="ECO:0000313" key="1">
    <source>
        <dbReference type="EMBL" id="KAL1797705.1"/>
    </source>
</evidence>
<keyword evidence="2" id="KW-1185">Reference proteome</keyword>
<protein>
    <submittedName>
        <fullName evidence="1">Uncharacterized protein</fullName>
    </submittedName>
</protein>